<name>A0ABV2AFQ7_9EUKA</name>
<reference evidence="1 2" key="1">
    <citation type="journal article" date="2024" name="BMC Biol.">
        <title>Comparative genomics of Ascetosporea gives new insight into the evolutionary basis for animal parasitism in Rhizaria.</title>
        <authorList>
            <person name="Hiltunen Thoren M."/>
            <person name="Onut-Brannstrom I."/>
            <person name="Alfjorden A."/>
            <person name="Peckova H."/>
            <person name="Swords F."/>
            <person name="Hooper C."/>
            <person name="Holzer A.S."/>
            <person name="Bass D."/>
            <person name="Burki F."/>
        </authorList>
    </citation>
    <scope>NUCLEOTIDE SEQUENCE [LARGE SCALE GENOMIC DNA]</scope>
    <source>
        <strain evidence="1">20-A016</strain>
    </source>
</reference>
<dbReference type="EMBL" id="JBDODL010000069">
    <property type="protein sequence ID" value="MES1918482.1"/>
    <property type="molecule type" value="Genomic_DNA"/>
</dbReference>
<organism evidence="1 2">
    <name type="scientific">Bonamia ostreae</name>
    <dbReference type="NCBI Taxonomy" id="126728"/>
    <lineage>
        <taxon>Eukaryota</taxon>
        <taxon>Sar</taxon>
        <taxon>Rhizaria</taxon>
        <taxon>Endomyxa</taxon>
        <taxon>Ascetosporea</taxon>
        <taxon>Haplosporida</taxon>
        <taxon>Bonamia</taxon>
    </lineage>
</organism>
<protein>
    <submittedName>
        <fullName evidence="1">Uncharacterized protein</fullName>
    </submittedName>
</protein>
<dbReference type="Proteomes" id="UP001439008">
    <property type="component" value="Unassembled WGS sequence"/>
</dbReference>
<proteinExistence type="predicted"/>
<comment type="caution">
    <text evidence="1">The sequence shown here is derived from an EMBL/GenBank/DDBJ whole genome shotgun (WGS) entry which is preliminary data.</text>
</comment>
<evidence type="ECO:0000313" key="2">
    <source>
        <dbReference type="Proteomes" id="UP001439008"/>
    </source>
</evidence>
<keyword evidence="2" id="KW-1185">Reference proteome</keyword>
<evidence type="ECO:0000313" key="1">
    <source>
        <dbReference type="EMBL" id="MES1918482.1"/>
    </source>
</evidence>
<accession>A0ABV2AFQ7</accession>
<gene>
    <name evidence="1" type="ORF">MHBO_000447</name>
</gene>
<sequence length="59" mass="6983">MKKVADAKQRHRDLITLHNNSIFRLRQVIKEKNDILKRFAEFYPDINSGPTVQEGVKFQ</sequence>